<dbReference type="InterPro" id="IPR016032">
    <property type="entry name" value="Sig_transdc_resp-reg_C-effctor"/>
</dbReference>
<keyword evidence="1" id="KW-0238">DNA-binding</keyword>
<keyword evidence="2" id="KW-0597">Phosphoprotein</keyword>
<dbReference type="GO" id="GO:0006355">
    <property type="term" value="P:regulation of DNA-templated transcription"/>
    <property type="evidence" value="ECO:0007669"/>
    <property type="project" value="InterPro"/>
</dbReference>
<dbReference type="GO" id="GO:0003677">
    <property type="term" value="F:DNA binding"/>
    <property type="evidence" value="ECO:0007669"/>
    <property type="project" value="UniProtKB-KW"/>
</dbReference>
<evidence type="ECO:0000313" key="6">
    <source>
        <dbReference type="Proteomes" id="UP000550729"/>
    </source>
</evidence>
<accession>A0A848L7Y2</accession>
<protein>
    <submittedName>
        <fullName evidence="5">Response regulator transcription factor</fullName>
    </submittedName>
</protein>
<dbReference type="PROSITE" id="PS50043">
    <property type="entry name" value="HTH_LUXR_2"/>
    <property type="match status" value="1"/>
</dbReference>
<name>A0A848L7Y2_9ACTN</name>
<dbReference type="EMBL" id="JABBNB010000050">
    <property type="protein sequence ID" value="NMO05085.1"/>
    <property type="molecule type" value="Genomic_DNA"/>
</dbReference>
<feature type="domain" description="Response regulatory" evidence="4">
    <location>
        <begin position="7"/>
        <end position="120"/>
    </location>
</feature>
<dbReference type="PRINTS" id="PR00038">
    <property type="entry name" value="HTHLUXR"/>
</dbReference>
<comment type="caution">
    <text evidence="5">The sequence shown here is derived from an EMBL/GenBank/DDBJ whole genome shotgun (WGS) entry which is preliminary data.</text>
</comment>
<feature type="domain" description="HTH luxR-type" evidence="3">
    <location>
        <begin position="137"/>
        <end position="202"/>
    </location>
</feature>
<dbReference type="SUPFAM" id="SSF52172">
    <property type="entry name" value="CheY-like"/>
    <property type="match status" value="1"/>
</dbReference>
<dbReference type="SUPFAM" id="SSF46894">
    <property type="entry name" value="C-terminal effector domain of the bipartite response regulators"/>
    <property type="match status" value="1"/>
</dbReference>
<keyword evidence="6" id="KW-1185">Reference proteome</keyword>
<dbReference type="InterPro" id="IPR036388">
    <property type="entry name" value="WH-like_DNA-bd_sf"/>
</dbReference>
<dbReference type="InterPro" id="IPR001789">
    <property type="entry name" value="Sig_transdc_resp-reg_receiver"/>
</dbReference>
<dbReference type="GO" id="GO:0000160">
    <property type="term" value="P:phosphorelay signal transduction system"/>
    <property type="evidence" value="ECO:0007669"/>
    <property type="project" value="InterPro"/>
</dbReference>
<dbReference type="AlphaFoldDB" id="A0A848L7Y2"/>
<sequence>MGEPNRRIAVVEDHAIWVRGLAALLRYEGSVLTVEHFSTVDDLVNSAGMFDLVILDLILGDATEPTENVDRLNAAGHRVLVITSGERPELVRAAVRAGVLGIVRKSEPDEVIAGAVESALLGEPVASTDWAAAIDSDGEFVPQLSPREREVLAMWASGETAKSVAELLGVSTNTVNVYLRRIKDKYEAIGRPARTKAELRAAAQHAGLSPRPWWKPTKRGH</sequence>
<reference evidence="5 6" key="1">
    <citation type="submission" date="2020-04" db="EMBL/GenBank/DDBJ databases">
        <title>Gordonia sp. nov. TBRC 11910.</title>
        <authorList>
            <person name="Suriyachadkun C."/>
        </authorList>
    </citation>
    <scope>NUCLEOTIDE SEQUENCE [LARGE SCALE GENOMIC DNA]</scope>
    <source>
        <strain evidence="5 6">TBRC 11910</strain>
    </source>
</reference>
<dbReference type="Gene3D" id="3.40.50.2300">
    <property type="match status" value="1"/>
</dbReference>
<dbReference type="PROSITE" id="PS00622">
    <property type="entry name" value="HTH_LUXR_1"/>
    <property type="match status" value="1"/>
</dbReference>
<gene>
    <name evidence="5" type="ORF">HH308_28075</name>
</gene>
<dbReference type="SMART" id="SM00421">
    <property type="entry name" value="HTH_LUXR"/>
    <property type="match status" value="1"/>
</dbReference>
<dbReference type="SMART" id="SM00448">
    <property type="entry name" value="REC"/>
    <property type="match status" value="1"/>
</dbReference>
<dbReference type="Pfam" id="PF00196">
    <property type="entry name" value="GerE"/>
    <property type="match status" value="1"/>
</dbReference>
<dbReference type="PROSITE" id="PS50110">
    <property type="entry name" value="RESPONSE_REGULATORY"/>
    <property type="match status" value="1"/>
</dbReference>
<dbReference type="PANTHER" id="PTHR43214:SF42">
    <property type="entry name" value="TRANSCRIPTIONAL REGULATORY PROTEIN DESR"/>
    <property type="match status" value="1"/>
</dbReference>
<dbReference type="PANTHER" id="PTHR43214">
    <property type="entry name" value="TWO-COMPONENT RESPONSE REGULATOR"/>
    <property type="match status" value="1"/>
</dbReference>
<evidence type="ECO:0000256" key="2">
    <source>
        <dbReference type="PROSITE-ProRule" id="PRU00169"/>
    </source>
</evidence>
<organism evidence="5 6">
    <name type="scientific">Gordonia asplenii</name>
    <dbReference type="NCBI Taxonomy" id="2725283"/>
    <lineage>
        <taxon>Bacteria</taxon>
        <taxon>Bacillati</taxon>
        <taxon>Actinomycetota</taxon>
        <taxon>Actinomycetes</taxon>
        <taxon>Mycobacteriales</taxon>
        <taxon>Gordoniaceae</taxon>
        <taxon>Gordonia</taxon>
    </lineage>
</organism>
<dbReference type="InterPro" id="IPR039420">
    <property type="entry name" value="WalR-like"/>
</dbReference>
<feature type="modified residue" description="4-aspartylphosphate" evidence="2">
    <location>
        <position position="56"/>
    </location>
</feature>
<evidence type="ECO:0000313" key="5">
    <source>
        <dbReference type="EMBL" id="NMO05085.1"/>
    </source>
</evidence>
<dbReference type="Pfam" id="PF00072">
    <property type="entry name" value="Response_reg"/>
    <property type="match status" value="1"/>
</dbReference>
<dbReference type="Gene3D" id="1.10.10.10">
    <property type="entry name" value="Winged helix-like DNA-binding domain superfamily/Winged helix DNA-binding domain"/>
    <property type="match status" value="1"/>
</dbReference>
<evidence type="ECO:0000259" key="4">
    <source>
        <dbReference type="PROSITE" id="PS50110"/>
    </source>
</evidence>
<proteinExistence type="predicted"/>
<dbReference type="InterPro" id="IPR000792">
    <property type="entry name" value="Tscrpt_reg_LuxR_C"/>
</dbReference>
<evidence type="ECO:0000256" key="1">
    <source>
        <dbReference type="ARBA" id="ARBA00023125"/>
    </source>
</evidence>
<dbReference type="CDD" id="cd06170">
    <property type="entry name" value="LuxR_C_like"/>
    <property type="match status" value="1"/>
</dbReference>
<evidence type="ECO:0000259" key="3">
    <source>
        <dbReference type="PROSITE" id="PS50043"/>
    </source>
</evidence>
<dbReference type="Proteomes" id="UP000550729">
    <property type="component" value="Unassembled WGS sequence"/>
</dbReference>
<dbReference type="InterPro" id="IPR011006">
    <property type="entry name" value="CheY-like_superfamily"/>
</dbReference>